<accession>A0AAW0N6K7</accession>
<dbReference type="Proteomes" id="UP001460270">
    <property type="component" value="Unassembled WGS sequence"/>
</dbReference>
<feature type="domain" description="Reverse transcriptase" evidence="8">
    <location>
        <begin position="1"/>
        <end position="125"/>
    </location>
</feature>
<dbReference type="InterPro" id="IPR000477">
    <property type="entry name" value="RT_dom"/>
</dbReference>
<keyword evidence="7" id="KW-0732">Signal</keyword>
<dbReference type="InterPro" id="IPR007593">
    <property type="entry name" value="CD225/Dispanin_fam"/>
</dbReference>
<protein>
    <recommendedName>
        <fullName evidence="8">Reverse transcriptase domain-containing protein</fullName>
    </recommendedName>
</protein>
<dbReference type="Pfam" id="PF00078">
    <property type="entry name" value="RVT_1"/>
    <property type="match status" value="1"/>
</dbReference>
<evidence type="ECO:0000313" key="9">
    <source>
        <dbReference type="EMBL" id="KAK7893145.1"/>
    </source>
</evidence>
<dbReference type="InterPro" id="IPR051517">
    <property type="entry name" value="IFITM_antiviral_protein"/>
</dbReference>
<evidence type="ECO:0000256" key="2">
    <source>
        <dbReference type="ARBA" id="ARBA00006843"/>
    </source>
</evidence>
<evidence type="ECO:0000256" key="7">
    <source>
        <dbReference type="SAM" id="SignalP"/>
    </source>
</evidence>
<feature type="transmembrane region" description="Helical" evidence="6">
    <location>
        <begin position="198"/>
        <end position="219"/>
    </location>
</feature>
<evidence type="ECO:0000256" key="4">
    <source>
        <dbReference type="ARBA" id="ARBA00022989"/>
    </source>
</evidence>
<gene>
    <name evidence="9" type="ORF">WMY93_022297</name>
</gene>
<dbReference type="EMBL" id="JBBPFD010000016">
    <property type="protein sequence ID" value="KAK7893145.1"/>
    <property type="molecule type" value="Genomic_DNA"/>
</dbReference>
<dbReference type="PANTHER" id="PTHR13999:SF31">
    <property type="entry name" value="IFITM1-RELATED"/>
    <property type="match status" value="1"/>
</dbReference>
<feature type="transmembrane region" description="Helical" evidence="6">
    <location>
        <begin position="294"/>
        <end position="315"/>
    </location>
</feature>
<keyword evidence="4 6" id="KW-1133">Transmembrane helix</keyword>
<feature type="signal peptide" evidence="7">
    <location>
        <begin position="1"/>
        <end position="20"/>
    </location>
</feature>
<organism evidence="9 10">
    <name type="scientific">Mugilogobius chulae</name>
    <name type="common">yellowstripe goby</name>
    <dbReference type="NCBI Taxonomy" id="88201"/>
    <lineage>
        <taxon>Eukaryota</taxon>
        <taxon>Metazoa</taxon>
        <taxon>Chordata</taxon>
        <taxon>Craniata</taxon>
        <taxon>Vertebrata</taxon>
        <taxon>Euteleostomi</taxon>
        <taxon>Actinopterygii</taxon>
        <taxon>Neopterygii</taxon>
        <taxon>Teleostei</taxon>
        <taxon>Neoteleostei</taxon>
        <taxon>Acanthomorphata</taxon>
        <taxon>Gobiaria</taxon>
        <taxon>Gobiiformes</taxon>
        <taxon>Gobioidei</taxon>
        <taxon>Gobiidae</taxon>
        <taxon>Gobionellinae</taxon>
        <taxon>Mugilogobius</taxon>
    </lineage>
</organism>
<comment type="similarity">
    <text evidence="2">Belongs to the CD225/Dispanin family.</text>
</comment>
<evidence type="ECO:0000256" key="3">
    <source>
        <dbReference type="ARBA" id="ARBA00022692"/>
    </source>
</evidence>
<dbReference type="PROSITE" id="PS50878">
    <property type="entry name" value="RT_POL"/>
    <property type="match status" value="1"/>
</dbReference>
<evidence type="ECO:0000256" key="5">
    <source>
        <dbReference type="ARBA" id="ARBA00023136"/>
    </source>
</evidence>
<keyword evidence="3 6" id="KW-0812">Transmembrane</keyword>
<reference evidence="10" key="1">
    <citation type="submission" date="2024-04" db="EMBL/GenBank/DDBJ databases">
        <title>Salinicola lusitanus LLJ914,a marine bacterium isolated from the Okinawa Trough.</title>
        <authorList>
            <person name="Li J."/>
        </authorList>
    </citation>
    <scope>NUCLEOTIDE SEQUENCE [LARGE SCALE GENOMIC DNA]</scope>
</reference>
<evidence type="ECO:0000313" key="10">
    <source>
        <dbReference type="Proteomes" id="UP001460270"/>
    </source>
</evidence>
<comment type="subcellular location">
    <subcellularLocation>
        <location evidence="1">Membrane</location>
    </subcellularLocation>
</comment>
<proteinExistence type="inferred from homology"/>
<evidence type="ECO:0000256" key="6">
    <source>
        <dbReference type="SAM" id="Phobius"/>
    </source>
</evidence>
<sequence length="369" mass="41266">MGRKLLQMNANPHLILWVLSFLTGRDQRVRVNGHLSTVRTISTGSPQGSVISPLLFTLYTNDCRSTTPGITYIKYSDDTEIMDTTNTDGQLQTELDSFSLWCKDNCLDLNSILTFNITAWFGSLSVTHRNTLNRIVRISNLPQSEKIQQLQRLSDDINMNPPETVPLQGGNVLYPNMGQPVMIQQTKVSVEEMPRDHIIWSLCSLVYMNPCCLGLAALFHSIKARDRKVVGDLEAARVHGSKARTLNIVATVLICILIVIMIVVYSVAGKRIYYTPGMVRQTNLRLERMPRDHIVWSLLSLLCLNPMCLGLSALIHSVKYLDGSLLEKPQVPQTRTDEKLVILGMTLYPHCLSCVSEWLVVVGGADGTK</sequence>
<dbReference type="AlphaFoldDB" id="A0AAW0N6K7"/>
<feature type="chain" id="PRO_5043418403" description="Reverse transcriptase domain-containing protein" evidence="7">
    <location>
        <begin position="21"/>
        <end position="369"/>
    </location>
</feature>
<name>A0AAW0N6K7_9GOBI</name>
<dbReference type="GO" id="GO:0005886">
    <property type="term" value="C:plasma membrane"/>
    <property type="evidence" value="ECO:0007669"/>
    <property type="project" value="TreeGrafter"/>
</dbReference>
<comment type="caution">
    <text evidence="9">The sequence shown here is derived from an EMBL/GenBank/DDBJ whole genome shotgun (WGS) entry which is preliminary data.</text>
</comment>
<dbReference type="PANTHER" id="PTHR13999">
    <property type="entry name" value="INTERFERON INDUCIBLE TRANSMEMBRANE PROTEIN"/>
    <property type="match status" value="1"/>
</dbReference>
<feature type="transmembrane region" description="Helical" evidence="6">
    <location>
        <begin position="246"/>
        <end position="268"/>
    </location>
</feature>
<dbReference type="Pfam" id="PF04505">
    <property type="entry name" value="CD225"/>
    <property type="match status" value="1"/>
</dbReference>
<keyword evidence="5 6" id="KW-0472">Membrane</keyword>
<evidence type="ECO:0000259" key="8">
    <source>
        <dbReference type="PROSITE" id="PS50878"/>
    </source>
</evidence>
<keyword evidence="10" id="KW-1185">Reference proteome</keyword>
<evidence type="ECO:0000256" key="1">
    <source>
        <dbReference type="ARBA" id="ARBA00004370"/>
    </source>
</evidence>